<dbReference type="Gramene" id="Psat07G0283400-T1">
    <property type="protein sequence ID" value="KAI5386452.1"/>
    <property type="gene ID" value="KIW84_072834"/>
</dbReference>
<protein>
    <submittedName>
        <fullName evidence="1">Uncharacterized protein</fullName>
    </submittedName>
</protein>
<accession>A0A9D4ZUV3</accession>
<sequence>MGLKLCEDSSEEDGEELVTELRSEVKEVEELKTLKLSLQSQADFTSNKSFKWGMEDNLIQGDPTLCNRKASWKATMKTLNNEGLGFFVQDVGGSKTVEVKPEKWSLRMCSKCHQDYQLLGIMIMPSCLNLKQKSKI</sequence>
<dbReference type="AlphaFoldDB" id="A0A9D4ZUV3"/>
<reference evidence="1 2" key="1">
    <citation type="journal article" date="2022" name="Nat. Genet.">
        <title>Improved pea reference genome and pan-genome highlight genomic features and evolutionary characteristics.</title>
        <authorList>
            <person name="Yang T."/>
            <person name="Liu R."/>
            <person name="Luo Y."/>
            <person name="Hu S."/>
            <person name="Wang D."/>
            <person name="Wang C."/>
            <person name="Pandey M.K."/>
            <person name="Ge S."/>
            <person name="Xu Q."/>
            <person name="Li N."/>
            <person name="Li G."/>
            <person name="Huang Y."/>
            <person name="Saxena R.K."/>
            <person name="Ji Y."/>
            <person name="Li M."/>
            <person name="Yan X."/>
            <person name="He Y."/>
            <person name="Liu Y."/>
            <person name="Wang X."/>
            <person name="Xiang C."/>
            <person name="Varshney R.K."/>
            <person name="Ding H."/>
            <person name="Gao S."/>
            <person name="Zong X."/>
        </authorList>
    </citation>
    <scope>NUCLEOTIDE SEQUENCE [LARGE SCALE GENOMIC DNA]</scope>
    <source>
        <strain evidence="1 2">cv. Zhongwan 6</strain>
    </source>
</reference>
<keyword evidence="2" id="KW-1185">Reference proteome</keyword>
<dbReference type="Proteomes" id="UP001058974">
    <property type="component" value="Chromosome 7"/>
</dbReference>
<organism evidence="1 2">
    <name type="scientific">Pisum sativum</name>
    <name type="common">Garden pea</name>
    <name type="synonym">Lathyrus oleraceus</name>
    <dbReference type="NCBI Taxonomy" id="3888"/>
    <lineage>
        <taxon>Eukaryota</taxon>
        <taxon>Viridiplantae</taxon>
        <taxon>Streptophyta</taxon>
        <taxon>Embryophyta</taxon>
        <taxon>Tracheophyta</taxon>
        <taxon>Spermatophyta</taxon>
        <taxon>Magnoliopsida</taxon>
        <taxon>eudicotyledons</taxon>
        <taxon>Gunneridae</taxon>
        <taxon>Pentapetalae</taxon>
        <taxon>rosids</taxon>
        <taxon>fabids</taxon>
        <taxon>Fabales</taxon>
        <taxon>Fabaceae</taxon>
        <taxon>Papilionoideae</taxon>
        <taxon>50 kb inversion clade</taxon>
        <taxon>NPAAA clade</taxon>
        <taxon>Hologalegina</taxon>
        <taxon>IRL clade</taxon>
        <taxon>Fabeae</taxon>
        <taxon>Lathyrus</taxon>
    </lineage>
</organism>
<gene>
    <name evidence="1" type="ORF">KIW84_072834</name>
</gene>
<evidence type="ECO:0000313" key="2">
    <source>
        <dbReference type="Proteomes" id="UP001058974"/>
    </source>
</evidence>
<evidence type="ECO:0000313" key="1">
    <source>
        <dbReference type="EMBL" id="KAI5386452.1"/>
    </source>
</evidence>
<comment type="caution">
    <text evidence="1">The sequence shown here is derived from an EMBL/GenBank/DDBJ whole genome shotgun (WGS) entry which is preliminary data.</text>
</comment>
<proteinExistence type="predicted"/>
<name>A0A9D4ZUV3_PEA</name>
<dbReference type="EMBL" id="JAMSHJ010000007">
    <property type="protein sequence ID" value="KAI5386452.1"/>
    <property type="molecule type" value="Genomic_DNA"/>
</dbReference>